<dbReference type="PANTHER" id="PTHR36688">
    <property type="entry name" value="ENDO/EXONUCLEASE/PHOSPHATASE DOMAIN-CONTAINING PROTEIN"/>
    <property type="match status" value="1"/>
</dbReference>
<dbReference type="InterPro" id="IPR052560">
    <property type="entry name" value="RdDP_mobile_element"/>
</dbReference>
<name>A0A7G3AXI3_LUTLO</name>
<dbReference type="Gene3D" id="3.30.70.270">
    <property type="match status" value="1"/>
</dbReference>
<dbReference type="PANTHER" id="PTHR36688:SF2">
    <property type="entry name" value="ENDONUCLEASE_EXONUCLEASE_PHOSPHATASE DOMAIN-CONTAINING PROTEIN"/>
    <property type="match status" value="1"/>
</dbReference>
<proteinExistence type="predicted"/>
<keyword evidence="2" id="KW-0548">Nucleotidyltransferase</keyword>
<dbReference type="InterPro" id="IPR043502">
    <property type="entry name" value="DNA/RNA_pol_sf"/>
</dbReference>
<dbReference type="InterPro" id="IPR005135">
    <property type="entry name" value="Endo/exonuclease/phosphatase"/>
</dbReference>
<dbReference type="Pfam" id="PF00078">
    <property type="entry name" value="RVT_1"/>
    <property type="match status" value="1"/>
</dbReference>
<dbReference type="SUPFAM" id="SSF56672">
    <property type="entry name" value="DNA/RNA polymerases"/>
    <property type="match status" value="1"/>
</dbReference>
<dbReference type="Gene3D" id="3.60.10.10">
    <property type="entry name" value="Endonuclease/exonuclease/phosphatase"/>
    <property type="match status" value="1"/>
</dbReference>
<dbReference type="VEuPathDB" id="VectorBase:LLONM1_009705"/>
<dbReference type="InterPro" id="IPR000477">
    <property type="entry name" value="RT_dom"/>
</dbReference>
<accession>A0A7G3AXI3</accession>
<dbReference type="GO" id="GO:0003964">
    <property type="term" value="F:RNA-directed DNA polymerase activity"/>
    <property type="evidence" value="ECO:0007669"/>
    <property type="project" value="UniProtKB-KW"/>
</dbReference>
<dbReference type="InterPro" id="IPR043128">
    <property type="entry name" value="Rev_trsase/Diguanyl_cyclase"/>
</dbReference>
<dbReference type="InterPro" id="IPR036691">
    <property type="entry name" value="Endo/exonu/phosph_ase_sf"/>
</dbReference>
<keyword evidence="2" id="KW-0808">Transferase</keyword>
<dbReference type="EMBL" id="GITU01007173">
    <property type="protein sequence ID" value="MBC1175876.1"/>
    <property type="molecule type" value="Transcribed_RNA"/>
</dbReference>
<dbReference type="PROSITE" id="PS50878">
    <property type="entry name" value="RT_POL"/>
    <property type="match status" value="1"/>
</dbReference>
<dbReference type="Pfam" id="PF14529">
    <property type="entry name" value="Exo_endo_phos_2"/>
    <property type="match status" value="1"/>
</dbReference>
<reference evidence="2" key="1">
    <citation type="journal article" date="2020" name="BMC">
        <title>Leishmania infection induces a limited differential gene expression in the sand fly midgut.</title>
        <authorList>
            <person name="Coutinho-Abreu I.V."/>
            <person name="Serafim T.D."/>
            <person name="Meneses C."/>
            <person name="Kamhawi S."/>
            <person name="Oliveira F."/>
            <person name="Valenzuela J.G."/>
        </authorList>
    </citation>
    <scope>NUCLEOTIDE SEQUENCE</scope>
    <source>
        <strain evidence="2">Jacobina</strain>
        <tissue evidence="2">Midgut</tissue>
    </source>
</reference>
<evidence type="ECO:0000313" key="2">
    <source>
        <dbReference type="EMBL" id="MBC1175876.1"/>
    </source>
</evidence>
<sequence>MKITQINIRSLKSNKSLLEQYINENKIECALLSEIWTNKKSKINIAGFRKHLHSRENGYGGVGILINNKIISKSKVRSDLEPLEVIEVQIKKENKDYILISIYIPPQTRNKDIKEKLGKLLNELVNKNNVILGGDFNARHDMWENNSINNGRGVLIAELISLSNLICINDGQHTHYSSHRNTTSAIDLTLISPNLIDKVQWNVNETEIGSDHFPIDINISVERQNLQEKLKTKLDLSEIKIQLKNNLNLNECTTAEEIEGEIKKIILNNIKTFKDNNDKYIPKYWWTEEIGRLWKIKKEKFKLYKKHKTDYTAKELRKITARLKLEIKKSKKKAWITFIESINPGSSPLEIWEKINRFNNKKIKRRNNIIETKEQGIDFIEHNFIEEEYKTVTTQSIDIDYDFCSFEEVKEIIKSNKNTTPGINGISHEMMKKLSDENIKAITNIYNKTWREQIVPNSWKKSKIIPILKPKKDETDITSYRPIALLNVLAKNFHKILINKINNLVYNNKILPNNTYGFRKNRNTTDYLLNLTNTIKENNKRGMKSIAIITDISKAFDNVNIETLIKKLRELNFPTEITNWLEHLLNNREIIIDEESYTETILTSTGLPQGSILSPTLFNLYTINLHKINSTDCKLLQFADDITLIVSGKNNTKLYQNANKLCETLNTELKKLDLELNPNKCKFIQFDNTNKNKGEIKINNIKIKEERYHKILGVYIDKQLNFKIHKKEIKAQCEKYINLLKIFSRSRGGAHPKSLTMIYKSLINSRINYAAPVVWDHKENLLEKNILQIVKNKALRIVMGYTKSTPITSMLADVGEMPTRLEHEKNTIKHLIRRIQGPDSCPNIINQYRELENINYIKNNYEEFEETGTNTEELDKEKILENLKVKWKSDYQNITENVGKYNKQIRNNKLEDKPWFKNKKLNARATKLINRLRSGHSYDKKFLKKIKISENDQCDLCNTEENANHIIINCKKYDISRRKYKSITNAPDLQSILKENKTNKLIEIYEFTKENNIDI</sequence>
<dbReference type="CDD" id="cd01650">
    <property type="entry name" value="RT_nLTR_like"/>
    <property type="match status" value="1"/>
</dbReference>
<dbReference type="SUPFAM" id="SSF56219">
    <property type="entry name" value="DNase I-like"/>
    <property type="match status" value="1"/>
</dbReference>
<keyword evidence="2" id="KW-0695">RNA-directed DNA polymerase</keyword>
<feature type="domain" description="Reverse transcriptase" evidence="1">
    <location>
        <begin position="448"/>
        <end position="716"/>
    </location>
</feature>
<evidence type="ECO:0000259" key="1">
    <source>
        <dbReference type="PROSITE" id="PS50878"/>
    </source>
</evidence>
<protein>
    <submittedName>
        <fullName evidence="2">Putative rna-directed dna polymerase from transposon bs</fullName>
    </submittedName>
</protein>
<organism evidence="2">
    <name type="scientific">Lutzomyia longipalpis</name>
    <name type="common">Sand fly</name>
    <dbReference type="NCBI Taxonomy" id="7200"/>
    <lineage>
        <taxon>Eukaryota</taxon>
        <taxon>Metazoa</taxon>
        <taxon>Ecdysozoa</taxon>
        <taxon>Arthropoda</taxon>
        <taxon>Hexapoda</taxon>
        <taxon>Insecta</taxon>
        <taxon>Pterygota</taxon>
        <taxon>Neoptera</taxon>
        <taxon>Endopterygota</taxon>
        <taxon>Diptera</taxon>
        <taxon>Nematocera</taxon>
        <taxon>Psychodoidea</taxon>
        <taxon>Psychodidae</taxon>
        <taxon>Lutzomyia</taxon>
        <taxon>Lutzomyia</taxon>
    </lineage>
</organism>
<dbReference type="AlphaFoldDB" id="A0A7G3AXI3"/>